<dbReference type="EC" id="3.1.4.-" evidence="4"/>
<sequence>MRIGIVSDTHMFGRAKQLPQALIAGLQGVDQILHAGDWVDTEVVGLFERIAPIDGIAGNNDGTDIIERFGRCKVLQMGNYRIGMVHGDGGRKSTLEQALDVFNGMSVDVIIFGHSHTPYQDMHNGILLFNPGSPTDKRRQSQYSYGIIHLGKTIEAEIFYYNDKS</sequence>
<feature type="domain" description="Calcineurin-like phosphoesterase" evidence="5">
    <location>
        <begin position="1"/>
        <end position="150"/>
    </location>
</feature>
<dbReference type="PANTHER" id="PTHR11124">
    <property type="entry name" value="VACUOLAR SORTING PROTEIN VPS29"/>
    <property type="match status" value="1"/>
</dbReference>
<comment type="caution">
    <text evidence="6">The sequence shown here is derived from an EMBL/GenBank/DDBJ whole genome shotgun (WGS) entry which is preliminary data.</text>
</comment>
<evidence type="ECO:0000256" key="4">
    <source>
        <dbReference type="RuleBase" id="RU362039"/>
    </source>
</evidence>
<accession>A0A972H078</accession>
<dbReference type="SUPFAM" id="SSF56300">
    <property type="entry name" value="Metallo-dependent phosphatases"/>
    <property type="match status" value="1"/>
</dbReference>
<dbReference type="Pfam" id="PF12850">
    <property type="entry name" value="Metallophos_2"/>
    <property type="match status" value="1"/>
</dbReference>
<comment type="similarity">
    <text evidence="1 4">Belongs to the metallophosphoesterase superfamily. YfcE family.</text>
</comment>
<reference evidence="6" key="1">
    <citation type="submission" date="2019-10" db="EMBL/GenBank/DDBJ databases">
        <title>Description of Paenibacillus glebae sp. nov.</title>
        <authorList>
            <person name="Carlier A."/>
            <person name="Qi S."/>
        </authorList>
    </citation>
    <scope>NUCLEOTIDE SEQUENCE</scope>
    <source>
        <strain evidence="6">LMG 31456</strain>
    </source>
</reference>
<evidence type="ECO:0000256" key="2">
    <source>
        <dbReference type="ARBA" id="ARBA00022723"/>
    </source>
</evidence>
<dbReference type="InterPro" id="IPR024654">
    <property type="entry name" value="Calcineurin-like_PHP_lpxH"/>
</dbReference>
<keyword evidence="2 4" id="KW-0479">Metal-binding</keyword>
<organism evidence="6 7">
    <name type="scientific">Paenibacillus foliorum</name>
    <dbReference type="NCBI Taxonomy" id="2654974"/>
    <lineage>
        <taxon>Bacteria</taxon>
        <taxon>Bacillati</taxon>
        <taxon>Bacillota</taxon>
        <taxon>Bacilli</taxon>
        <taxon>Bacillales</taxon>
        <taxon>Paenibacillaceae</taxon>
        <taxon>Paenibacillus</taxon>
    </lineage>
</organism>
<name>A0A972H078_9BACL</name>
<protein>
    <recommendedName>
        <fullName evidence="4">Phosphoesterase</fullName>
        <ecNumber evidence="4">3.1.4.-</ecNumber>
    </recommendedName>
</protein>
<evidence type="ECO:0000313" key="6">
    <source>
        <dbReference type="EMBL" id="NOU93811.1"/>
    </source>
</evidence>
<evidence type="ECO:0000313" key="7">
    <source>
        <dbReference type="Proteomes" id="UP000641588"/>
    </source>
</evidence>
<proteinExistence type="inferred from homology"/>
<dbReference type="RefSeq" id="WP_171652019.1">
    <property type="nucleotide sequence ID" value="NZ_WHOD01000050.1"/>
</dbReference>
<dbReference type="NCBIfam" id="TIGR00040">
    <property type="entry name" value="yfcE"/>
    <property type="match status" value="1"/>
</dbReference>
<dbReference type="AlphaFoldDB" id="A0A972H078"/>
<dbReference type="GO" id="GO:0046872">
    <property type="term" value="F:metal ion binding"/>
    <property type="evidence" value="ECO:0007669"/>
    <property type="project" value="UniProtKB-KW"/>
</dbReference>
<evidence type="ECO:0000256" key="3">
    <source>
        <dbReference type="ARBA" id="ARBA00022801"/>
    </source>
</evidence>
<evidence type="ECO:0000259" key="5">
    <source>
        <dbReference type="Pfam" id="PF12850"/>
    </source>
</evidence>
<dbReference type="Proteomes" id="UP000641588">
    <property type="component" value="Unassembled WGS sequence"/>
</dbReference>
<keyword evidence="7" id="KW-1185">Reference proteome</keyword>
<comment type="cofactor">
    <cofactor evidence="4">
        <name>a divalent metal cation</name>
        <dbReference type="ChEBI" id="CHEBI:60240"/>
    </cofactor>
</comment>
<dbReference type="PROSITE" id="PS01269">
    <property type="entry name" value="UPF0025"/>
    <property type="match status" value="1"/>
</dbReference>
<dbReference type="InterPro" id="IPR029052">
    <property type="entry name" value="Metallo-depent_PP-like"/>
</dbReference>
<evidence type="ECO:0000256" key="1">
    <source>
        <dbReference type="ARBA" id="ARBA00008950"/>
    </source>
</evidence>
<dbReference type="EMBL" id="WHOD01000050">
    <property type="protein sequence ID" value="NOU93811.1"/>
    <property type="molecule type" value="Genomic_DNA"/>
</dbReference>
<keyword evidence="3" id="KW-0378">Hydrolase</keyword>
<dbReference type="GO" id="GO:0016787">
    <property type="term" value="F:hydrolase activity"/>
    <property type="evidence" value="ECO:0007669"/>
    <property type="project" value="UniProtKB-UniRule"/>
</dbReference>
<dbReference type="InterPro" id="IPR020935">
    <property type="entry name" value="PdiEstase_YfcE_CS"/>
</dbReference>
<gene>
    <name evidence="6" type="ORF">GC093_11330</name>
</gene>
<dbReference type="Gene3D" id="3.60.21.10">
    <property type="match status" value="1"/>
</dbReference>
<dbReference type="InterPro" id="IPR000979">
    <property type="entry name" value="Phosphodiesterase_MJ0936/Vps29"/>
</dbReference>